<dbReference type="Proteomes" id="UP001152533">
    <property type="component" value="Unassembled WGS sequence"/>
</dbReference>
<dbReference type="EMBL" id="CAMGZC010000328">
    <property type="protein sequence ID" value="CAI0646411.1"/>
    <property type="molecule type" value="Genomic_DNA"/>
</dbReference>
<evidence type="ECO:0000313" key="2">
    <source>
        <dbReference type="EMBL" id="CAI0646411.1"/>
    </source>
</evidence>
<accession>A0A9W4WIN7</accession>
<organism evidence="2 3">
    <name type="scientific">Colletotrichum noveboracense</name>
    <dbReference type="NCBI Taxonomy" id="2664923"/>
    <lineage>
        <taxon>Eukaryota</taxon>
        <taxon>Fungi</taxon>
        <taxon>Dikarya</taxon>
        <taxon>Ascomycota</taxon>
        <taxon>Pezizomycotina</taxon>
        <taxon>Sordariomycetes</taxon>
        <taxon>Hypocreomycetidae</taxon>
        <taxon>Glomerellales</taxon>
        <taxon>Glomerellaceae</taxon>
        <taxon>Colletotrichum</taxon>
        <taxon>Colletotrichum gloeosporioides species complex</taxon>
    </lineage>
</organism>
<sequence>MACGSTSTGLVNRNGPGSAASSIVESIVKPAEATGGKAKCFEMLDLLSFPGLPSASGIPSTLCFMDLLGPSSSSSKAALTARKN</sequence>
<keyword evidence="3" id="KW-1185">Reference proteome</keyword>
<dbReference type="AlphaFoldDB" id="A0A9W4WIN7"/>
<proteinExistence type="predicted"/>
<feature type="compositionally biased region" description="Polar residues" evidence="1">
    <location>
        <begin position="1"/>
        <end position="11"/>
    </location>
</feature>
<comment type="caution">
    <text evidence="2">The sequence shown here is derived from an EMBL/GenBank/DDBJ whole genome shotgun (WGS) entry which is preliminary data.</text>
</comment>
<reference evidence="2" key="1">
    <citation type="submission" date="2022-08" db="EMBL/GenBank/DDBJ databases">
        <authorList>
            <person name="Giroux E."/>
            <person name="Giroux E."/>
        </authorList>
    </citation>
    <scope>NUCLEOTIDE SEQUENCE</scope>
    <source>
        <strain evidence="2">H1091258</strain>
    </source>
</reference>
<name>A0A9W4WIN7_9PEZI</name>
<gene>
    <name evidence="2" type="ORF">CGXH109_LOCUS54856</name>
</gene>
<evidence type="ECO:0000313" key="3">
    <source>
        <dbReference type="Proteomes" id="UP001152533"/>
    </source>
</evidence>
<protein>
    <submittedName>
        <fullName evidence="2">Uncharacterized protein</fullName>
    </submittedName>
</protein>
<dbReference type="OrthoDB" id="4661107at2759"/>
<evidence type="ECO:0000256" key="1">
    <source>
        <dbReference type="SAM" id="MobiDB-lite"/>
    </source>
</evidence>
<feature type="region of interest" description="Disordered" evidence="1">
    <location>
        <begin position="1"/>
        <end position="20"/>
    </location>
</feature>